<evidence type="ECO:0000313" key="4">
    <source>
        <dbReference type="Proteomes" id="UP000284731"/>
    </source>
</evidence>
<dbReference type="Pfam" id="PF05378">
    <property type="entry name" value="Hydant_A_N"/>
    <property type="match status" value="1"/>
</dbReference>
<dbReference type="EMBL" id="QRWX01000003">
    <property type="protein sequence ID" value="RGT54958.1"/>
    <property type="molecule type" value="Genomic_DNA"/>
</dbReference>
<dbReference type="Pfam" id="PF01968">
    <property type="entry name" value="Hydantoinase_A"/>
    <property type="match status" value="1"/>
</dbReference>
<dbReference type="SUPFAM" id="SSF53067">
    <property type="entry name" value="Actin-like ATPase domain"/>
    <property type="match status" value="1"/>
</dbReference>
<dbReference type="AlphaFoldDB" id="A0A412PCQ0"/>
<dbReference type="InterPro" id="IPR043129">
    <property type="entry name" value="ATPase_NBD"/>
</dbReference>
<proteinExistence type="predicted"/>
<dbReference type="PANTHER" id="PTHR11365">
    <property type="entry name" value="5-OXOPROLINASE RELATED"/>
    <property type="match status" value="1"/>
</dbReference>
<dbReference type="PANTHER" id="PTHR11365:SF23">
    <property type="entry name" value="HYPOTHETICAL 5-OXOPROLINASE (EUROFUNG)-RELATED"/>
    <property type="match status" value="1"/>
</dbReference>
<feature type="domain" description="Hydantoinase A/oxoprolinase" evidence="1">
    <location>
        <begin position="194"/>
        <end position="500"/>
    </location>
</feature>
<comment type="caution">
    <text evidence="3">The sequence shown here is derived from an EMBL/GenBank/DDBJ whole genome shotgun (WGS) entry which is preliminary data.</text>
</comment>
<organism evidence="3 4">
    <name type="scientific">Solobacterium moorei</name>
    <dbReference type="NCBI Taxonomy" id="102148"/>
    <lineage>
        <taxon>Bacteria</taxon>
        <taxon>Bacillati</taxon>
        <taxon>Bacillota</taxon>
        <taxon>Erysipelotrichia</taxon>
        <taxon>Erysipelotrichales</taxon>
        <taxon>Erysipelotrichaceae</taxon>
        <taxon>Solobacterium</taxon>
    </lineage>
</organism>
<dbReference type="InterPro" id="IPR008040">
    <property type="entry name" value="Hydant_A_N"/>
</dbReference>
<feature type="domain" description="Hydantoinase/oxoprolinase N-terminal" evidence="2">
    <location>
        <begin position="4"/>
        <end position="173"/>
    </location>
</feature>
<dbReference type="GO" id="GO:0017168">
    <property type="term" value="F:5-oxoprolinase (ATP-hydrolyzing) activity"/>
    <property type="evidence" value="ECO:0007669"/>
    <property type="project" value="TreeGrafter"/>
</dbReference>
<name>A0A412PCQ0_9FIRM</name>
<protein>
    <submittedName>
        <fullName evidence="3">Hydantoinase/oxoprolinase family protein</fullName>
    </submittedName>
</protein>
<sequence>MKVRIGIDVGGTFTDAVAINNETYELIGTVKIPTTHFAPEGVAAGIVQVLHKIMEEYCIKPDDVVFIAHGTTQATNALLEGDVVKVGVVTLGKGLQGAKSKSDTAIDNIELAKGKYLYSENEFVDTSDTSKIDEAIIAAIKSLQEKGCQSIVAAEAFSVDDPTNENLVIKHCTEQNVPSTATNDISKLYGLKIRTRTAVVNASIMPKMLEAATMTDESIKKASIKNPLMVMRCDGGVMTVDEVRNRPILTILSGPAAGVAGALMYEKLTDGIFFEVGGTSTDISCVKDGKVMIKYAEVGGHKTYLNSLDVRTVGIGGGSMVEIKDGKAVNIGPRSAHIANLEYEVYTDPSLIVEPVLKTIQPMNGDPEYAYIECSNGTKVSLTMAGAANIAGYVHPEDYAYGNVEAARKAWQPLADNMGLSVEETAKKVMAYAAEKNGKVVKDLMHDYQMDPRTTLFVGGGGGAASVVPHLAETMNHQFKIAKNAPVISTIGVALAMVRDMVERSVSNPTEEDIISVRREAELKAIQNGASPDTVEVSVEVDTQRNIIRATAVGATELRSKDRLKKQLTTEELLDTVAHNLNVDKSTLEISAENGSMYAVQATIAEKKLFGLVKKTTKPLRLIDDEGVIRLQKKNAWSRQSSAASWQSDVDWMIEELTEYNDGGANLPNLYIVLGKRVIDLSGLQNAEQIKSIGGVELSGIAADTKLIVIATKRVDG</sequence>
<dbReference type="Proteomes" id="UP000284731">
    <property type="component" value="Unassembled WGS sequence"/>
</dbReference>
<dbReference type="RefSeq" id="WP_118765015.1">
    <property type="nucleotide sequence ID" value="NZ_CABJCF010000003.1"/>
</dbReference>
<dbReference type="GO" id="GO:0006749">
    <property type="term" value="P:glutathione metabolic process"/>
    <property type="evidence" value="ECO:0007669"/>
    <property type="project" value="TreeGrafter"/>
</dbReference>
<dbReference type="InterPro" id="IPR045079">
    <property type="entry name" value="Oxoprolinase-like"/>
</dbReference>
<evidence type="ECO:0000259" key="1">
    <source>
        <dbReference type="Pfam" id="PF01968"/>
    </source>
</evidence>
<dbReference type="InterPro" id="IPR002821">
    <property type="entry name" value="Hydantoinase_A"/>
</dbReference>
<evidence type="ECO:0000313" key="3">
    <source>
        <dbReference type="EMBL" id="RGT54958.1"/>
    </source>
</evidence>
<gene>
    <name evidence="3" type="ORF">DWX20_07255</name>
</gene>
<accession>A0A412PCQ0</accession>
<reference evidence="3 4" key="1">
    <citation type="submission" date="2018-08" db="EMBL/GenBank/DDBJ databases">
        <title>A genome reference for cultivated species of the human gut microbiota.</title>
        <authorList>
            <person name="Zou Y."/>
            <person name="Xue W."/>
            <person name="Luo G."/>
        </authorList>
    </citation>
    <scope>NUCLEOTIDE SEQUENCE [LARGE SCALE GENOMIC DNA]</scope>
    <source>
        <strain evidence="3 4">AF18-46</strain>
    </source>
</reference>
<evidence type="ECO:0000259" key="2">
    <source>
        <dbReference type="Pfam" id="PF05378"/>
    </source>
</evidence>
<dbReference type="GO" id="GO:0005829">
    <property type="term" value="C:cytosol"/>
    <property type="evidence" value="ECO:0007669"/>
    <property type="project" value="TreeGrafter"/>
</dbReference>
<dbReference type="Gene3D" id="3.30.420.40">
    <property type="match status" value="1"/>
</dbReference>